<keyword evidence="5" id="KW-0233">DNA recombination</keyword>
<dbReference type="PANTHER" id="PTHR30461:SF2">
    <property type="entry name" value="SERINE RECOMBINASE PINE-RELATED"/>
    <property type="match status" value="1"/>
</dbReference>
<comment type="similarity">
    <text evidence="1">Belongs to the site-specific recombinase resolvase family.</text>
</comment>
<dbReference type="SMART" id="SM00857">
    <property type="entry name" value="Resolvase"/>
    <property type="match status" value="1"/>
</dbReference>
<organism evidence="9 10">
    <name type="scientific">Arcticibacter svalbardensis MN12-7</name>
    <dbReference type="NCBI Taxonomy" id="1150600"/>
    <lineage>
        <taxon>Bacteria</taxon>
        <taxon>Pseudomonadati</taxon>
        <taxon>Bacteroidota</taxon>
        <taxon>Sphingobacteriia</taxon>
        <taxon>Sphingobacteriales</taxon>
        <taxon>Sphingobacteriaceae</taxon>
        <taxon>Arcticibacter</taxon>
    </lineage>
</organism>
<dbReference type="InterPro" id="IPR050639">
    <property type="entry name" value="SSR_resolvase"/>
</dbReference>
<dbReference type="Proteomes" id="UP000014174">
    <property type="component" value="Unassembled WGS sequence"/>
</dbReference>
<dbReference type="GO" id="GO:0003677">
    <property type="term" value="F:DNA binding"/>
    <property type="evidence" value="ECO:0007669"/>
    <property type="project" value="UniProtKB-KW"/>
</dbReference>
<dbReference type="EMBL" id="AQPN01000083">
    <property type="protein sequence ID" value="EOR94534.1"/>
    <property type="molecule type" value="Genomic_DNA"/>
</dbReference>
<comment type="caution">
    <text evidence="9">The sequence shown here is derived from an EMBL/GenBank/DDBJ whole genome shotgun (WGS) entry which is preliminary data.</text>
</comment>
<dbReference type="Pfam" id="PF02796">
    <property type="entry name" value="HTH_7"/>
    <property type="match status" value="1"/>
</dbReference>
<dbReference type="InterPro" id="IPR006118">
    <property type="entry name" value="Recombinase_CS"/>
</dbReference>
<dbReference type="PROSITE" id="PS00397">
    <property type="entry name" value="RECOMBINASES_1"/>
    <property type="match status" value="1"/>
</dbReference>
<sequence length="195" mass="22494">MKIGYARVSTTDQNLDMQLRELEKAGCEKIYKEKLSGKNTERPELQKLLSELRKGDQVVVWKLDRIGRSIKNLIDIVDQFKAHEVDFISLHNQIDTSTPTGRFTFNLFAALAEFEREMIVERTMAGLKASKEKGIKAGRKPGLTPDNQKTAKRAYRMKTKENYSIAEIVEILKIGKSTLYRYLKYMEAQEKDQSQ</sequence>
<evidence type="ECO:0000313" key="10">
    <source>
        <dbReference type="Proteomes" id="UP000014174"/>
    </source>
</evidence>
<dbReference type="AlphaFoldDB" id="R9GZX0"/>
<dbReference type="PROSITE" id="PS51736">
    <property type="entry name" value="RECOMBINASES_3"/>
    <property type="match status" value="1"/>
</dbReference>
<dbReference type="Gene3D" id="3.40.50.1390">
    <property type="entry name" value="Resolvase, N-terminal catalytic domain"/>
    <property type="match status" value="1"/>
</dbReference>
<dbReference type="FunFam" id="3.40.50.1390:FF:000001">
    <property type="entry name" value="DNA recombinase"/>
    <property type="match status" value="1"/>
</dbReference>
<dbReference type="PATRIC" id="fig|1150600.3.peg.2269"/>
<dbReference type="SUPFAM" id="SSF53041">
    <property type="entry name" value="Resolvase-like"/>
    <property type="match status" value="1"/>
</dbReference>
<evidence type="ECO:0000256" key="2">
    <source>
        <dbReference type="ARBA" id="ARBA00022908"/>
    </source>
</evidence>
<feature type="active site" description="O-(5'-phospho-DNA)-serine intermediate" evidence="6 7">
    <location>
        <position position="9"/>
    </location>
</feature>
<evidence type="ECO:0000256" key="5">
    <source>
        <dbReference type="ARBA" id="ARBA00023172"/>
    </source>
</evidence>
<dbReference type="GO" id="GO:0015074">
    <property type="term" value="P:DNA integration"/>
    <property type="evidence" value="ECO:0007669"/>
    <property type="project" value="UniProtKB-KW"/>
</dbReference>
<dbReference type="InterPro" id="IPR006119">
    <property type="entry name" value="Resolv_N"/>
</dbReference>
<proteinExistence type="inferred from homology"/>
<evidence type="ECO:0000256" key="1">
    <source>
        <dbReference type="ARBA" id="ARBA00009913"/>
    </source>
</evidence>
<dbReference type="SUPFAM" id="SSF46689">
    <property type="entry name" value="Homeodomain-like"/>
    <property type="match status" value="1"/>
</dbReference>
<evidence type="ECO:0000256" key="4">
    <source>
        <dbReference type="ARBA" id="ARBA00023125"/>
    </source>
</evidence>
<evidence type="ECO:0000256" key="7">
    <source>
        <dbReference type="PROSITE-ProRule" id="PRU10137"/>
    </source>
</evidence>
<evidence type="ECO:0000313" key="9">
    <source>
        <dbReference type="EMBL" id="EOR94534.1"/>
    </source>
</evidence>
<keyword evidence="3" id="KW-0230">DNA invertase</keyword>
<evidence type="ECO:0000259" key="8">
    <source>
        <dbReference type="PROSITE" id="PS51736"/>
    </source>
</evidence>
<dbReference type="PANTHER" id="PTHR30461">
    <property type="entry name" value="DNA-INVERTASE FROM LAMBDOID PROPHAGE"/>
    <property type="match status" value="1"/>
</dbReference>
<dbReference type="CDD" id="cd03768">
    <property type="entry name" value="SR_ResInv"/>
    <property type="match status" value="1"/>
</dbReference>
<protein>
    <recommendedName>
        <fullName evidence="8">Resolvase/invertase-type recombinase catalytic domain-containing protein</fullName>
    </recommendedName>
</protein>
<dbReference type="InterPro" id="IPR009057">
    <property type="entry name" value="Homeodomain-like_sf"/>
</dbReference>
<evidence type="ECO:0000256" key="6">
    <source>
        <dbReference type="PIRSR" id="PIRSR606118-50"/>
    </source>
</evidence>
<keyword evidence="4" id="KW-0238">DNA-binding</keyword>
<dbReference type="PROSITE" id="PS00398">
    <property type="entry name" value="RECOMBINASES_2"/>
    <property type="match status" value="1"/>
</dbReference>
<reference evidence="9 10" key="1">
    <citation type="journal article" date="2013" name="Genome Announc.">
        <title>Draft Genome Sequence of Arcticibacter svalbardensis Strain MN12-7T, a Member of the Family Sphingobacteriaceae Isolated from an Arctic Soil Sample.</title>
        <authorList>
            <person name="Shivaji S."/>
            <person name="Ara S."/>
            <person name="Prasad S."/>
            <person name="Manasa B.P."/>
            <person name="Begum Z."/>
            <person name="Singh A."/>
            <person name="Kumar Pinnaka A."/>
        </authorList>
    </citation>
    <scope>NUCLEOTIDE SEQUENCE [LARGE SCALE GENOMIC DNA]</scope>
    <source>
        <strain evidence="9 10">MN12-7</strain>
    </source>
</reference>
<keyword evidence="2" id="KW-0229">DNA integration</keyword>
<dbReference type="Pfam" id="PF00239">
    <property type="entry name" value="Resolvase"/>
    <property type="match status" value="1"/>
</dbReference>
<gene>
    <name evidence="9" type="ORF">ADIARSV_2296</name>
</gene>
<accession>R9GZX0</accession>
<keyword evidence="10" id="KW-1185">Reference proteome</keyword>
<dbReference type="InterPro" id="IPR036162">
    <property type="entry name" value="Resolvase-like_N_sf"/>
</dbReference>
<feature type="domain" description="Resolvase/invertase-type recombinase catalytic" evidence="8">
    <location>
        <begin position="1"/>
        <end position="134"/>
    </location>
</feature>
<dbReference type="InterPro" id="IPR006120">
    <property type="entry name" value="Resolvase_HTH_dom"/>
</dbReference>
<dbReference type="eggNOG" id="COG1961">
    <property type="taxonomic scope" value="Bacteria"/>
</dbReference>
<dbReference type="GO" id="GO:0000150">
    <property type="term" value="F:DNA strand exchange activity"/>
    <property type="evidence" value="ECO:0007669"/>
    <property type="project" value="UniProtKB-KW"/>
</dbReference>
<name>R9GZX0_9SPHI</name>
<dbReference type="RefSeq" id="WP_016195528.1">
    <property type="nucleotide sequence ID" value="NZ_AQPN01000083.1"/>
</dbReference>
<evidence type="ECO:0000256" key="3">
    <source>
        <dbReference type="ARBA" id="ARBA00023100"/>
    </source>
</evidence>
<dbReference type="OrthoDB" id="9797501at2"/>